<protein>
    <submittedName>
        <fullName evidence="1">Uncharacterized protein</fullName>
    </submittedName>
</protein>
<dbReference type="InterPro" id="IPR008716">
    <property type="entry name" value="NodZ"/>
</dbReference>
<dbReference type="Proteomes" id="UP000826014">
    <property type="component" value="Chromosome"/>
</dbReference>
<organism evidence="1 2">
    <name type="scientific">Candidatus Rhabdochlamydia oedothoracis</name>
    <dbReference type="NCBI Taxonomy" id="2720720"/>
    <lineage>
        <taxon>Bacteria</taxon>
        <taxon>Pseudomonadati</taxon>
        <taxon>Chlamydiota</taxon>
        <taxon>Chlamydiia</taxon>
        <taxon>Parachlamydiales</taxon>
        <taxon>Candidatus Rhabdochlamydiaceae</taxon>
        <taxon>Candidatus Rhabdochlamydia</taxon>
    </lineage>
</organism>
<gene>
    <name evidence="1" type="ORF">RHABOEDO_000275</name>
</gene>
<name>A0ABX8UYX9_9BACT</name>
<dbReference type="Gene3D" id="3.40.50.11350">
    <property type="match status" value="1"/>
</dbReference>
<keyword evidence="2" id="KW-1185">Reference proteome</keyword>
<dbReference type="EMBL" id="CP075587">
    <property type="protein sequence ID" value="QYF48164.1"/>
    <property type="molecule type" value="Genomic_DNA"/>
</dbReference>
<evidence type="ECO:0000313" key="1">
    <source>
        <dbReference type="EMBL" id="QYF48164.1"/>
    </source>
</evidence>
<proteinExistence type="predicted"/>
<sequence>MFFFFKRLVEKSKAIIPFQVRFPLYLWSFFCRCFFLCNISEIQAKSCVIDTEHFPTIGMFAAANLIIGQIHLYERGDLPDYQGLVVDFGPHGLYYEPTRGLNWWAYFFEPISIGVQSASPFHISWEEGCDAFRAKSALPRKEALALVKKYIHLQPHIQKKVCEFVETYFHGIYTIGVHYRGTDKHSEAPRIDYSVVIAAVKDQIPSQRPYQIFVASDEKQFVEAMEREFPSQVIARNVYRSTGSEGVHFSGHPPYKLGKQALVDSLLLSKCDLLIRTSSNLSLWSTYFQPDIPVILLSERYERCAEPE</sequence>
<reference evidence="1 2" key="1">
    <citation type="journal article" date="2022" name="bioRxiv">
        <title>Ecology and evolution of chlamydial symbionts of arthropods.</title>
        <authorList>
            <person name="Halter T."/>
            <person name="Koestlbacher S."/>
            <person name="Collingro A."/>
            <person name="Sixt B.S."/>
            <person name="Toenshoff E.R."/>
            <person name="Hendrickx F."/>
            <person name="Kostanjsek R."/>
            <person name="Horn M."/>
        </authorList>
    </citation>
    <scope>NUCLEOTIDE SEQUENCE [LARGE SCALE GENOMIC DNA]</scope>
    <source>
        <strain evidence="1">W744xW776</strain>
    </source>
</reference>
<accession>A0ABX8UYX9</accession>
<evidence type="ECO:0000313" key="2">
    <source>
        <dbReference type="Proteomes" id="UP000826014"/>
    </source>
</evidence>
<dbReference type="Pfam" id="PF05830">
    <property type="entry name" value="NodZ"/>
    <property type="match status" value="1"/>
</dbReference>
<dbReference type="RefSeq" id="WP_215217778.1">
    <property type="nucleotide sequence ID" value="NZ_CP075587.1"/>
</dbReference>